<reference evidence="2" key="1">
    <citation type="submission" date="2019-08" db="EMBL/GenBank/DDBJ databases">
        <title>The improved chromosome-level genome for the pearl oyster Pinctada fucata martensii using PacBio sequencing and Hi-C.</title>
        <authorList>
            <person name="Zheng Z."/>
        </authorList>
    </citation>
    <scope>NUCLEOTIDE SEQUENCE</scope>
    <source>
        <strain evidence="2">ZZ-2019</strain>
        <tissue evidence="2">Adductor muscle</tissue>
    </source>
</reference>
<gene>
    <name evidence="2" type="ORF">FSP39_024593</name>
</gene>
<organism evidence="2 3">
    <name type="scientific">Pinctada imbricata</name>
    <name type="common">Atlantic pearl-oyster</name>
    <name type="synonym">Pinctada martensii</name>
    <dbReference type="NCBI Taxonomy" id="66713"/>
    <lineage>
        <taxon>Eukaryota</taxon>
        <taxon>Metazoa</taxon>
        <taxon>Spiralia</taxon>
        <taxon>Lophotrochozoa</taxon>
        <taxon>Mollusca</taxon>
        <taxon>Bivalvia</taxon>
        <taxon>Autobranchia</taxon>
        <taxon>Pteriomorphia</taxon>
        <taxon>Pterioida</taxon>
        <taxon>Pterioidea</taxon>
        <taxon>Pteriidae</taxon>
        <taxon>Pinctada</taxon>
    </lineage>
</organism>
<evidence type="ECO:0000256" key="1">
    <source>
        <dbReference type="SAM" id="MobiDB-lite"/>
    </source>
</evidence>
<accession>A0AA89CAE3</accession>
<proteinExistence type="predicted"/>
<evidence type="ECO:0000313" key="3">
    <source>
        <dbReference type="Proteomes" id="UP001186944"/>
    </source>
</evidence>
<protein>
    <submittedName>
        <fullName evidence="2">Uncharacterized protein</fullName>
    </submittedName>
</protein>
<evidence type="ECO:0000313" key="2">
    <source>
        <dbReference type="EMBL" id="KAK3107895.1"/>
    </source>
</evidence>
<sequence>MITSHCDADQEQVGGGDGNDENVVIQQNHRFMDKSAVKRKANHRFFYPNETDKYDLLSFFTKMRPEIGDHLKERCRLLQHLKWYLVVNVELQRESNLGETDTSQPYFHSGTFFMLSEKDDLDHNFNKAFQAMFKDQDGG</sequence>
<dbReference type="EMBL" id="VSWD01000002">
    <property type="protein sequence ID" value="KAK3107895.1"/>
    <property type="molecule type" value="Genomic_DNA"/>
</dbReference>
<dbReference type="Proteomes" id="UP001186944">
    <property type="component" value="Unassembled WGS sequence"/>
</dbReference>
<comment type="caution">
    <text evidence="2">The sequence shown here is derived from an EMBL/GenBank/DDBJ whole genome shotgun (WGS) entry which is preliminary data.</text>
</comment>
<keyword evidence="3" id="KW-1185">Reference proteome</keyword>
<dbReference type="AlphaFoldDB" id="A0AA89CAE3"/>
<feature type="region of interest" description="Disordered" evidence="1">
    <location>
        <begin position="1"/>
        <end position="22"/>
    </location>
</feature>
<name>A0AA89CAE3_PINIB</name>